<dbReference type="GO" id="GO:0051301">
    <property type="term" value="P:cell division"/>
    <property type="evidence" value="ECO:0007669"/>
    <property type="project" value="UniProtKB-KW"/>
</dbReference>
<accession>A0A6B2L957</accession>
<evidence type="ECO:0000256" key="5">
    <source>
        <dbReference type="SAM" id="MobiDB-lite"/>
    </source>
</evidence>
<evidence type="ECO:0000259" key="7">
    <source>
        <dbReference type="SMART" id="SM01332"/>
    </source>
</evidence>
<dbReference type="PANTHER" id="PTHR10177">
    <property type="entry name" value="CYCLINS"/>
    <property type="match status" value="1"/>
</dbReference>
<evidence type="ECO:0000256" key="2">
    <source>
        <dbReference type="ARBA" id="ARBA00023127"/>
    </source>
</evidence>
<dbReference type="EMBL" id="GIBP01004476">
    <property type="protein sequence ID" value="NDV33445.1"/>
    <property type="molecule type" value="Transcribed_RNA"/>
</dbReference>
<evidence type="ECO:0000256" key="4">
    <source>
        <dbReference type="RuleBase" id="RU000383"/>
    </source>
</evidence>
<evidence type="ECO:0000259" key="6">
    <source>
        <dbReference type="SMART" id="SM00385"/>
    </source>
</evidence>
<dbReference type="Pfam" id="PF02984">
    <property type="entry name" value="Cyclin_C"/>
    <property type="match status" value="1"/>
</dbReference>
<dbReference type="InterPro" id="IPR036915">
    <property type="entry name" value="Cyclin-like_sf"/>
</dbReference>
<dbReference type="PROSITE" id="PS00292">
    <property type="entry name" value="CYCLINS"/>
    <property type="match status" value="1"/>
</dbReference>
<keyword evidence="2 4" id="KW-0195">Cyclin</keyword>
<sequence length="339" mass="38072">MNVCSPAQGYGGAPRQAEVYVYGSAARGGVPPPAKVQPKSPKRGNPTAQSPQRSIKPFKPSGQNLEEEAIQKIKDFHTRYPYAEDIHETHKLKEASQKLVDFMSAQPEITPQMRSILVDWLGEVSEEYDLAPDTLFLAVNYIDRFLSACVVQRCQLQLVGITCMLIACKYEEIQAPFVEDFVHITDCTYTREEILKTELYILNKLNFSLTVCTIRNFLPRFMCLAELDQDRTATFLSQYLSELSLSIHSINQSYPPSLIASAVVFITRGVLRSSDQWPLVMRYYTGYSAVDLKACVMEICAAHGVANSNGKNPSSKDKYTSQKYESVSLINISVADFQF</sequence>
<dbReference type="Gene3D" id="1.10.472.10">
    <property type="entry name" value="Cyclin-like"/>
    <property type="match status" value="2"/>
</dbReference>
<evidence type="ECO:0000256" key="1">
    <source>
        <dbReference type="ARBA" id="ARBA00022618"/>
    </source>
</evidence>
<dbReference type="InterPro" id="IPR004367">
    <property type="entry name" value="Cyclin_C-dom"/>
</dbReference>
<organism evidence="8">
    <name type="scientific">Arcella intermedia</name>
    <dbReference type="NCBI Taxonomy" id="1963864"/>
    <lineage>
        <taxon>Eukaryota</taxon>
        <taxon>Amoebozoa</taxon>
        <taxon>Tubulinea</taxon>
        <taxon>Elardia</taxon>
        <taxon>Arcellinida</taxon>
        <taxon>Sphaerothecina</taxon>
        <taxon>Arcellidae</taxon>
        <taxon>Arcella</taxon>
    </lineage>
</organism>
<feature type="domain" description="Cyclin-like" evidence="6">
    <location>
        <begin position="119"/>
        <end position="203"/>
    </location>
</feature>
<evidence type="ECO:0000313" key="8">
    <source>
        <dbReference type="EMBL" id="NDV33445.1"/>
    </source>
</evidence>
<proteinExistence type="inferred from homology"/>
<dbReference type="InterPro" id="IPR039361">
    <property type="entry name" value="Cyclin"/>
</dbReference>
<feature type="domain" description="Cyclin C-terminal" evidence="7">
    <location>
        <begin position="212"/>
        <end position="333"/>
    </location>
</feature>
<dbReference type="InterPro" id="IPR006671">
    <property type="entry name" value="Cyclin_N"/>
</dbReference>
<dbReference type="Pfam" id="PF00134">
    <property type="entry name" value="Cyclin_N"/>
    <property type="match status" value="1"/>
</dbReference>
<keyword evidence="1" id="KW-0132">Cell division</keyword>
<protein>
    <submittedName>
        <fullName evidence="8">Uncharacterized protein</fullName>
    </submittedName>
</protein>
<dbReference type="SMART" id="SM01332">
    <property type="entry name" value="Cyclin_C"/>
    <property type="match status" value="1"/>
</dbReference>
<comment type="similarity">
    <text evidence="4">Belongs to the cyclin family.</text>
</comment>
<feature type="domain" description="Cyclin-like" evidence="6">
    <location>
        <begin position="216"/>
        <end position="301"/>
    </location>
</feature>
<dbReference type="SUPFAM" id="SSF47954">
    <property type="entry name" value="Cyclin-like"/>
    <property type="match status" value="2"/>
</dbReference>
<evidence type="ECO:0000256" key="3">
    <source>
        <dbReference type="ARBA" id="ARBA00023306"/>
    </source>
</evidence>
<dbReference type="InterPro" id="IPR013763">
    <property type="entry name" value="Cyclin-like_dom"/>
</dbReference>
<dbReference type="FunFam" id="1.10.472.10:FF:000001">
    <property type="entry name" value="G2/mitotic-specific cyclin"/>
    <property type="match status" value="1"/>
</dbReference>
<keyword evidence="3" id="KW-0131">Cell cycle</keyword>
<dbReference type="AlphaFoldDB" id="A0A6B2L957"/>
<reference evidence="8" key="1">
    <citation type="journal article" date="2020" name="J. Eukaryot. Microbiol.">
        <title>De novo Sequencing, Assembly and Annotation of the Transcriptome for the Free-Living Testate Amoeba Arcella intermedia.</title>
        <authorList>
            <person name="Ribeiro G.M."/>
            <person name="Porfirio-Sousa A.L."/>
            <person name="Maurer-Alcala X.X."/>
            <person name="Katz L.A."/>
            <person name="Lahr D.J.G."/>
        </authorList>
    </citation>
    <scope>NUCLEOTIDE SEQUENCE</scope>
</reference>
<dbReference type="SMART" id="SM00385">
    <property type="entry name" value="CYCLIN"/>
    <property type="match status" value="2"/>
</dbReference>
<name>A0A6B2L957_9EUKA</name>
<dbReference type="InterPro" id="IPR048258">
    <property type="entry name" value="Cyclins_cyclin-box"/>
</dbReference>
<feature type="region of interest" description="Disordered" evidence="5">
    <location>
        <begin position="27"/>
        <end position="63"/>
    </location>
</feature>